<gene>
    <name evidence="2" type="ORF">OESDEN_00379</name>
</gene>
<feature type="compositionally biased region" description="Polar residues" evidence="1">
    <location>
        <begin position="1"/>
        <end position="12"/>
    </location>
</feature>
<dbReference type="Proteomes" id="UP000053660">
    <property type="component" value="Unassembled WGS sequence"/>
</dbReference>
<proteinExistence type="predicted"/>
<sequence length="143" mass="16113">MQPESVQNNRDSIASKVAEDLDPQKFSQAVAVSSSDNETLVSQRINHPLSVCHPPPAEVYCQPKSSQTEMPHILMKITENYRQLCSIRKSTELAMSGYSLRAMIDSSTSGSWSVFHGFLMMLFTVDSMYRTYRLVPPELYGTM</sequence>
<feature type="region of interest" description="Disordered" evidence="1">
    <location>
        <begin position="1"/>
        <end position="20"/>
    </location>
</feature>
<dbReference type="OrthoDB" id="5830034at2759"/>
<evidence type="ECO:0000313" key="2">
    <source>
        <dbReference type="EMBL" id="KHJ99608.1"/>
    </source>
</evidence>
<evidence type="ECO:0000256" key="1">
    <source>
        <dbReference type="SAM" id="MobiDB-lite"/>
    </source>
</evidence>
<organism evidence="2 3">
    <name type="scientific">Oesophagostomum dentatum</name>
    <name type="common">Nodular worm</name>
    <dbReference type="NCBI Taxonomy" id="61180"/>
    <lineage>
        <taxon>Eukaryota</taxon>
        <taxon>Metazoa</taxon>
        <taxon>Ecdysozoa</taxon>
        <taxon>Nematoda</taxon>
        <taxon>Chromadorea</taxon>
        <taxon>Rhabditida</taxon>
        <taxon>Rhabditina</taxon>
        <taxon>Rhabditomorpha</taxon>
        <taxon>Strongyloidea</taxon>
        <taxon>Strongylidae</taxon>
        <taxon>Oesophagostomum</taxon>
    </lineage>
</organism>
<evidence type="ECO:0000313" key="3">
    <source>
        <dbReference type="Proteomes" id="UP000053660"/>
    </source>
</evidence>
<protein>
    <submittedName>
        <fullName evidence="2">Uncharacterized protein</fullName>
    </submittedName>
</protein>
<name>A0A0B1TQ05_OESDE</name>
<dbReference type="AlphaFoldDB" id="A0A0B1TQ05"/>
<keyword evidence="3" id="KW-1185">Reference proteome</keyword>
<reference evidence="2 3" key="1">
    <citation type="submission" date="2014-03" db="EMBL/GenBank/DDBJ databases">
        <title>Draft genome of the hookworm Oesophagostomum dentatum.</title>
        <authorList>
            <person name="Mitreva M."/>
        </authorList>
    </citation>
    <scope>NUCLEOTIDE SEQUENCE [LARGE SCALE GENOMIC DNA]</scope>
    <source>
        <strain evidence="2 3">OD-Hann</strain>
    </source>
</reference>
<accession>A0A0B1TQ05</accession>
<dbReference type="EMBL" id="KN549212">
    <property type="protein sequence ID" value="KHJ99608.1"/>
    <property type="molecule type" value="Genomic_DNA"/>
</dbReference>